<sequence length="53" mass="5915">MQLNITVDVDIEESGLQAREVKDNIVSFTRDLLMIGASEQEIGLTLQEVSYSD</sequence>
<reference evidence="1 2" key="1">
    <citation type="submission" date="2020-02" db="EMBL/GenBank/DDBJ databases">
        <authorList>
            <person name="Kim Y.B."/>
            <person name="Roh S.W."/>
        </authorList>
    </citation>
    <scope>NUCLEOTIDE SEQUENCE [LARGE SCALE GENOMIC DNA]</scope>
    <source>
        <strain evidence="1 2">DSM 103574</strain>
    </source>
</reference>
<dbReference type="KEGG" id="abut:Ami103574_10975"/>
<protein>
    <submittedName>
        <fullName evidence="1">Uncharacterized protein</fullName>
    </submittedName>
</protein>
<evidence type="ECO:0000313" key="1">
    <source>
        <dbReference type="EMBL" id="QIB69811.1"/>
    </source>
</evidence>
<gene>
    <name evidence="1" type="ORF">Ami103574_10975</name>
</gene>
<dbReference type="RefSeq" id="WP_163067051.1">
    <property type="nucleotide sequence ID" value="NZ_CP048649.1"/>
</dbReference>
<organism evidence="1 2">
    <name type="scientific">Aminipila butyrica</name>
    <dbReference type="NCBI Taxonomy" id="433296"/>
    <lineage>
        <taxon>Bacteria</taxon>
        <taxon>Bacillati</taxon>
        <taxon>Bacillota</taxon>
        <taxon>Clostridia</taxon>
        <taxon>Peptostreptococcales</taxon>
        <taxon>Anaerovoracaceae</taxon>
        <taxon>Aminipila</taxon>
    </lineage>
</organism>
<evidence type="ECO:0000313" key="2">
    <source>
        <dbReference type="Proteomes" id="UP000466848"/>
    </source>
</evidence>
<keyword evidence="2" id="KW-1185">Reference proteome</keyword>
<name>A0A858BUT0_9FIRM</name>
<dbReference type="Proteomes" id="UP000466848">
    <property type="component" value="Chromosome"/>
</dbReference>
<dbReference type="AlphaFoldDB" id="A0A858BUT0"/>
<accession>A0A858BUT0</accession>
<dbReference type="EMBL" id="CP048649">
    <property type="protein sequence ID" value="QIB69811.1"/>
    <property type="molecule type" value="Genomic_DNA"/>
</dbReference>
<proteinExistence type="predicted"/>